<reference evidence="3" key="2">
    <citation type="submission" date="2017-01" db="EMBL/GenBank/DDBJ databases">
        <authorList>
            <person name="Varghese N."/>
            <person name="Submissions S."/>
        </authorList>
    </citation>
    <scope>NUCLEOTIDE SEQUENCE [LARGE SCALE GENOMIC DNA]</scope>
    <source>
        <strain evidence="3">DSM 21068</strain>
    </source>
</reference>
<dbReference type="RefSeq" id="WP_076451701.1">
    <property type="nucleotide sequence ID" value="NZ_FTOJ01000005.1"/>
</dbReference>
<protein>
    <recommendedName>
        <fullName evidence="5">DUF4403 domain-containing protein</fullName>
    </recommendedName>
</protein>
<dbReference type="EMBL" id="FTOJ01000005">
    <property type="protein sequence ID" value="SIS86817.1"/>
    <property type="molecule type" value="Genomic_DNA"/>
</dbReference>
<sequence>MKHLFSIVFALIFGFAFSQTPQMYNFPKVKSSITMPVRIPLAEVSKMINSSVKDLIFEDNSNSDNNNDQFQVKVWKTKPIRLVGDAKKNIFIEVPLKIWAKKGIGTLGVYTYQETTFETVMYFVTSIDFKNNWTVATKTNSNGFKWVVKPVLDFGRIKIPITGLVEKSLKEQQAEFCKTIDVQMVAQLNFQQYAILAWNSFSQPFKISDEYSTWLKVTPTNVNIAPLRFYGDAIDTTIGIDIFSETFTGVKPEASQPIKTAMNFSYVPLLNEGFLLQTTANIPFSEATEIARKTFLNKEFDVRDSKVKITDVKVYKDGGNVIIETETDGYVKGKSLISGIPVYDKTKNKIVLSQTKFKLKTANIIQKTASLMFQGKIVKMIEEEYGIPTQDLEVSSQKSIEEAFNKEYYKGLKMQGRVFHLAPSQIIVNDYGITAVIDIQAGLRLMLNSFL</sequence>
<reference evidence="1 4" key="1">
    <citation type="submission" date="2016-11" db="EMBL/GenBank/DDBJ databases">
        <title>Whole genomes of Flavobacteriaceae.</title>
        <authorList>
            <person name="Stine C."/>
            <person name="Li C."/>
            <person name="Tadesse D."/>
        </authorList>
    </citation>
    <scope>NUCLEOTIDE SEQUENCE [LARGE SCALE GENOMIC DNA]</scope>
    <source>
        <strain evidence="1 4">DSM 21068</strain>
    </source>
</reference>
<gene>
    <name evidence="1" type="ORF">B0A70_14710</name>
    <name evidence="2" type="ORF">SAMN05421796_10522</name>
</gene>
<dbReference type="Proteomes" id="UP000238314">
    <property type="component" value="Unassembled WGS sequence"/>
</dbReference>
<proteinExistence type="predicted"/>
<evidence type="ECO:0008006" key="5">
    <source>
        <dbReference type="Google" id="ProtNLM"/>
    </source>
</evidence>
<evidence type="ECO:0000313" key="3">
    <source>
        <dbReference type="Proteomes" id="UP000186246"/>
    </source>
</evidence>
<dbReference type="EMBL" id="MUGO01000025">
    <property type="protein sequence ID" value="PQA90290.1"/>
    <property type="molecule type" value="Genomic_DNA"/>
</dbReference>
<evidence type="ECO:0000313" key="1">
    <source>
        <dbReference type="EMBL" id="PQA90290.1"/>
    </source>
</evidence>
<accession>A0A1N7ML38</accession>
<dbReference type="InterPro" id="IPR025515">
    <property type="entry name" value="DUF4403"/>
</dbReference>
<dbReference type="Pfam" id="PF14356">
    <property type="entry name" value="DUF4403"/>
    <property type="match status" value="1"/>
</dbReference>
<organism evidence="2 3">
    <name type="scientific">Chryseobacterium piscicola</name>
    <dbReference type="NCBI Taxonomy" id="551459"/>
    <lineage>
        <taxon>Bacteria</taxon>
        <taxon>Pseudomonadati</taxon>
        <taxon>Bacteroidota</taxon>
        <taxon>Flavobacteriia</taxon>
        <taxon>Flavobacteriales</taxon>
        <taxon>Weeksellaceae</taxon>
        <taxon>Chryseobacterium group</taxon>
        <taxon>Chryseobacterium</taxon>
    </lineage>
</organism>
<name>A0A1N7ML38_9FLAO</name>
<evidence type="ECO:0000313" key="4">
    <source>
        <dbReference type="Proteomes" id="UP000238314"/>
    </source>
</evidence>
<dbReference type="AlphaFoldDB" id="A0A1N7ML38"/>
<evidence type="ECO:0000313" key="2">
    <source>
        <dbReference type="EMBL" id="SIS86817.1"/>
    </source>
</evidence>
<dbReference type="STRING" id="551459.SAMN05421796_10522"/>
<keyword evidence="4" id="KW-1185">Reference proteome</keyword>
<reference evidence="2" key="3">
    <citation type="submission" date="2017-01" db="EMBL/GenBank/DDBJ databases">
        <authorList>
            <person name="Mah S.A."/>
            <person name="Swanson W.J."/>
            <person name="Moy G.W."/>
            <person name="Vacquier V.D."/>
        </authorList>
    </citation>
    <scope>NUCLEOTIDE SEQUENCE [LARGE SCALE GENOMIC DNA]</scope>
    <source>
        <strain evidence="2">DSM 21068</strain>
    </source>
</reference>
<dbReference type="Proteomes" id="UP000186246">
    <property type="component" value="Unassembled WGS sequence"/>
</dbReference>